<reference evidence="2 3" key="1">
    <citation type="submission" date="2018-11" db="EMBL/GenBank/DDBJ databases">
        <title>Genome sequence of Apiotrichum porosum DSM 27194.</title>
        <authorList>
            <person name="Aliyu H."/>
            <person name="Gorte O."/>
            <person name="Ochsenreither K."/>
        </authorList>
    </citation>
    <scope>NUCLEOTIDE SEQUENCE [LARGE SCALE GENOMIC DNA]</scope>
    <source>
        <strain evidence="2 3">DSM 27194</strain>
    </source>
</reference>
<organism evidence="2 3">
    <name type="scientific">Apiotrichum porosum</name>
    <dbReference type="NCBI Taxonomy" id="105984"/>
    <lineage>
        <taxon>Eukaryota</taxon>
        <taxon>Fungi</taxon>
        <taxon>Dikarya</taxon>
        <taxon>Basidiomycota</taxon>
        <taxon>Agaricomycotina</taxon>
        <taxon>Tremellomycetes</taxon>
        <taxon>Trichosporonales</taxon>
        <taxon>Trichosporonaceae</taxon>
        <taxon>Apiotrichum</taxon>
    </lineage>
</organism>
<feature type="region of interest" description="Disordered" evidence="1">
    <location>
        <begin position="22"/>
        <end position="73"/>
    </location>
</feature>
<dbReference type="OrthoDB" id="10547614at2759"/>
<proteinExistence type="predicted"/>
<keyword evidence="3" id="KW-1185">Reference proteome</keyword>
<gene>
    <name evidence="2" type="ORF">EHS24_001896</name>
</gene>
<evidence type="ECO:0000256" key="1">
    <source>
        <dbReference type="SAM" id="MobiDB-lite"/>
    </source>
</evidence>
<protein>
    <submittedName>
        <fullName evidence="2">Uncharacterized protein</fullName>
    </submittedName>
</protein>
<dbReference type="GeneID" id="39586439"/>
<feature type="region of interest" description="Disordered" evidence="1">
    <location>
        <begin position="96"/>
        <end position="156"/>
    </location>
</feature>
<evidence type="ECO:0000313" key="2">
    <source>
        <dbReference type="EMBL" id="RSH78972.1"/>
    </source>
</evidence>
<dbReference type="RefSeq" id="XP_028474119.1">
    <property type="nucleotide sequence ID" value="XM_028617656.1"/>
</dbReference>
<dbReference type="AlphaFoldDB" id="A0A427XJK1"/>
<evidence type="ECO:0000313" key="3">
    <source>
        <dbReference type="Proteomes" id="UP000279236"/>
    </source>
</evidence>
<feature type="compositionally biased region" description="Pro residues" evidence="1">
    <location>
        <begin position="28"/>
        <end position="41"/>
    </location>
</feature>
<sequence>MTTTNNPVNKPPPLVSPMAARVATVSAPAPPPPPATTPTPRTPVAAATNSRHTAGRPLPPPQTPDSDLYAVAAGPSTPWTAAHTARTSFFVDIDLDDDDQELSPPSFSSPGLSRCSSEPPHTMPGMQSPRQTRSRSVSRTPSLPASNDSRADLKSLPVTPQVVEQTAFLPDQLSLASSSAPTSPFQTTHIPLTAPPPPAPAAVPAGPPRTHGDSAPVTPNTLPHHLPHHHQHANSLQFAPGHAHSLSSSHVPETQHAHVLHMQYQAAALRSTQYTDLFLFEPHEYDSITDGELVRLYDRGVIDGRVLEQIVDASIRIQRACTDADRAVSIKTRRAMIRHALEE</sequence>
<feature type="region of interest" description="Disordered" evidence="1">
    <location>
        <begin position="175"/>
        <end position="215"/>
    </location>
</feature>
<comment type="caution">
    <text evidence="2">The sequence shown here is derived from an EMBL/GenBank/DDBJ whole genome shotgun (WGS) entry which is preliminary data.</text>
</comment>
<dbReference type="Proteomes" id="UP000279236">
    <property type="component" value="Unassembled WGS sequence"/>
</dbReference>
<feature type="compositionally biased region" description="Pro residues" evidence="1">
    <location>
        <begin position="193"/>
        <end position="207"/>
    </location>
</feature>
<feature type="compositionally biased region" description="Polar residues" evidence="1">
    <location>
        <begin position="128"/>
        <end position="148"/>
    </location>
</feature>
<accession>A0A427XJK1</accession>
<name>A0A427XJK1_9TREE</name>
<feature type="compositionally biased region" description="Low complexity" evidence="1">
    <location>
        <begin position="175"/>
        <end position="184"/>
    </location>
</feature>
<dbReference type="EMBL" id="RSCE01000011">
    <property type="protein sequence ID" value="RSH78972.1"/>
    <property type="molecule type" value="Genomic_DNA"/>
</dbReference>